<proteinExistence type="predicted"/>
<evidence type="ECO:0000313" key="1">
    <source>
        <dbReference type="EMBL" id="KAJ1105060.1"/>
    </source>
</evidence>
<gene>
    <name evidence="1" type="ORF">NDU88_002468</name>
</gene>
<sequence>MVRWFGSCVVVVTRQAGSILAPRSLKKAVRVRGITMTMKKLRSWCLLPGRSCKKSKSNPLWNKANLAVQLKCQKQIFTFWEKDKIHHEDLYGVTPLSMSLGMELKVPPRESFDMDDLDDLDNLDNPDQCSRLCDEKALLEKPVDFI</sequence>
<dbReference type="Proteomes" id="UP001066276">
    <property type="component" value="Chromosome 9"/>
</dbReference>
<accession>A0AAV7MMU0</accession>
<dbReference type="AlphaFoldDB" id="A0AAV7MMU0"/>
<comment type="caution">
    <text evidence="1">The sequence shown here is derived from an EMBL/GenBank/DDBJ whole genome shotgun (WGS) entry which is preliminary data.</text>
</comment>
<reference evidence="1" key="1">
    <citation type="journal article" date="2022" name="bioRxiv">
        <title>Sequencing and chromosome-scale assembly of the giantPleurodeles waltlgenome.</title>
        <authorList>
            <person name="Brown T."/>
            <person name="Elewa A."/>
            <person name="Iarovenko S."/>
            <person name="Subramanian E."/>
            <person name="Araus A.J."/>
            <person name="Petzold A."/>
            <person name="Susuki M."/>
            <person name="Suzuki K.-i.T."/>
            <person name="Hayashi T."/>
            <person name="Toyoda A."/>
            <person name="Oliveira C."/>
            <person name="Osipova E."/>
            <person name="Leigh N.D."/>
            <person name="Simon A."/>
            <person name="Yun M.H."/>
        </authorList>
    </citation>
    <scope>NUCLEOTIDE SEQUENCE</scope>
    <source>
        <strain evidence="1">20211129_DDA</strain>
        <tissue evidence="1">Liver</tissue>
    </source>
</reference>
<organism evidence="1 2">
    <name type="scientific">Pleurodeles waltl</name>
    <name type="common">Iberian ribbed newt</name>
    <dbReference type="NCBI Taxonomy" id="8319"/>
    <lineage>
        <taxon>Eukaryota</taxon>
        <taxon>Metazoa</taxon>
        <taxon>Chordata</taxon>
        <taxon>Craniata</taxon>
        <taxon>Vertebrata</taxon>
        <taxon>Euteleostomi</taxon>
        <taxon>Amphibia</taxon>
        <taxon>Batrachia</taxon>
        <taxon>Caudata</taxon>
        <taxon>Salamandroidea</taxon>
        <taxon>Salamandridae</taxon>
        <taxon>Pleurodelinae</taxon>
        <taxon>Pleurodeles</taxon>
    </lineage>
</organism>
<evidence type="ECO:0000313" key="2">
    <source>
        <dbReference type="Proteomes" id="UP001066276"/>
    </source>
</evidence>
<keyword evidence="2" id="KW-1185">Reference proteome</keyword>
<protein>
    <submittedName>
        <fullName evidence="1">Uncharacterized protein</fullName>
    </submittedName>
</protein>
<name>A0AAV7MMU0_PLEWA</name>
<dbReference type="EMBL" id="JANPWB010000013">
    <property type="protein sequence ID" value="KAJ1105060.1"/>
    <property type="molecule type" value="Genomic_DNA"/>
</dbReference>